<accession>A0A8D3WH07</accession>
<reference evidence="1 2" key="1">
    <citation type="submission" date="2011-01" db="EMBL/GenBank/DDBJ databases">
        <title>Complete sequence of chromosome of Streptomyces flavogriseus ATCC 33331.</title>
        <authorList>
            <consortium name="US DOE Joint Genome Institute"/>
            <person name="Lucas S."/>
            <person name="Copeland A."/>
            <person name="Lapidus A."/>
            <person name="Cheng J.-F."/>
            <person name="Goodwin L."/>
            <person name="Pitluck S."/>
            <person name="Davenport K."/>
            <person name="Detter J.C."/>
            <person name="Han C."/>
            <person name="Tapia R."/>
            <person name="Land M."/>
            <person name="Hauser L."/>
            <person name="Kyrpides N."/>
            <person name="Ivanova N."/>
            <person name="Ovchinnikova G."/>
            <person name="Pagani I."/>
            <person name="Brumm P."/>
            <person name="Mead D."/>
            <person name="Woyke T."/>
        </authorList>
    </citation>
    <scope>NUCLEOTIDE SEQUENCE [LARGE SCALE GENOMIC DNA]</scope>
    <source>
        <strain evidence="2">ATCC 33331 / IAF-45CD</strain>
    </source>
</reference>
<evidence type="ECO:0000313" key="1">
    <source>
        <dbReference type="EMBL" id="ADW04903.1"/>
    </source>
</evidence>
<dbReference type="EMBL" id="CP002475">
    <property type="protein sequence ID" value="ADW04903.1"/>
    <property type="molecule type" value="Genomic_DNA"/>
</dbReference>
<sequence>MDIVQQYMLDSYRAARHGEAPPPPPGSHDREVLRGIRGRIRAWAAAHRPPLA</sequence>
<dbReference type="AlphaFoldDB" id="A0A8D3WH07"/>
<evidence type="ECO:0000313" key="2">
    <source>
        <dbReference type="Proteomes" id="UP000002066"/>
    </source>
</evidence>
<dbReference type="KEGG" id="sfa:Sfla_3483"/>
<dbReference type="Proteomes" id="UP000002066">
    <property type="component" value="Chromosome"/>
</dbReference>
<protein>
    <submittedName>
        <fullName evidence="1">Uncharacterized protein</fullName>
    </submittedName>
</protein>
<name>A0A8D3WH07_STRFA</name>
<organism evidence="1 2">
    <name type="scientific">Streptomyces pratensis (strain ATCC 33331 / IAF-45CD)</name>
    <dbReference type="NCBI Taxonomy" id="591167"/>
    <lineage>
        <taxon>Bacteria</taxon>
        <taxon>Bacillati</taxon>
        <taxon>Actinomycetota</taxon>
        <taxon>Actinomycetes</taxon>
        <taxon>Kitasatosporales</taxon>
        <taxon>Streptomycetaceae</taxon>
        <taxon>Streptomyces</taxon>
    </lineage>
</organism>
<gene>
    <name evidence="1" type="ordered locus">Sfla_3483</name>
</gene>
<proteinExistence type="predicted"/>